<dbReference type="Proteomes" id="UP000321947">
    <property type="component" value="Unassembled WGS sequence"/>
</dbReference>
<evidence type="ECO:0000313" key="1">
    <source>
        <dbReference type="EMBL" id="TYK30031.1"/>
    </source>
</evidence>
<name>A0A5D3E369_CUCMM</name>
<evidence type="ECO:0000313" key="2">
    <source>
        <dbReference type="Proteomes" id="UP000321947"/>
    </source>
</evidence>
<dbReference type="AlphaFoldDB" id="A0A5D3E369"/>
<organism evidence="1 2">
    <name type="scientific">Cucumis melo var. makuwa</name>
    <name type="common">Oriental melon</name>
    <dbReference type="NCBI Taxonomy" id="1194695"/>
    <lineage>
        <taxon>Eukaryota</taxon>
        <taxon>Viridiplantae</taxon>
        <taxon>Streptophyta</taxon>
        <taxon>Embryophyta</taxon>
        <taxon>Tracheophyta</taxon>
        <taxon>Spermatophyta</taxon>
        <taxon>Magnoliopsida</taxon>
        <taxon>eudicotyledons</taxon>
        <taxon>Gunneridae</taxon>
        <taxon>Pentapetalae</taxon>
        <taxon>rosids</taxon>
        <taxon>fabids</taxon>
        <taxon>Cucurbitales</taxon>
        <taxon>Cucurbitaceae</taxon>
        <taxon>Benincaseae</taxon>
        <taxon>Cucumis</taxon>
    </lineage>
</organism>
<protein>
    <submittedName>
        <fullName evidence="1">Uncharacterized protein</fullName>
    </submittedName>
</protein>
<comment type="caution">
    <text evidence="1">The sequence shown here is derived from an EMBL/GenBank/DDBJ whole genome shotgun (WGS) entry which is preliminary data.</text>
</comment>
<reference evidence="1 2" key="1">
    <citation type="submission" date="2019-08" db="EMBL/GenBank/DDBJ databases">
        <title>Draft genome sequences of two oriental melons (Cucumis melo L. var makuwa).</title>
        <authorList>
            <person name="Kwon S.-Y."/>
        </authorList>
    </citation>
    <scope>NUCLEOTIDE SEQUENCE [LARGE SCALE GENOMIC DNA]</scope>
    <source>
        <strain evidence="2">cv. Chang Bougi</strain>
        <tissue evidence="1">Leaf</tissue>
    </source>
</reference>
<dbReference type="EMBL" id="SSTD01000853">
    <property type="protein sequence ID" value="TYK30031.1"/>
    <property type="molecule type" value="Genomic_DNA"/>
</dbReference>
<accession>A0A5D3E369</accession>
<proteinExistence type="predicted"/>
<gene>
    <name evidence="1" type="ORF">E5676_scaffold587G00430</name>
</gene>
<sequence>MDESNKYESEQRINPKTLLTLLDGQESRLDAKYEKTLIKKENVPIVLMGNKLPQEIRKSGSPLANRVIPLHFKTYIEDLDEGRIAATLYAAMCLWAAHYAEVGKPDPILRYNSLKVVEKPMTSNQVESLLFLEGLEDKPLILVKKRKN</sequence>